<dbReference type="PROSITE" id="PS51257">
    <property type="entry name" value="PROKAR_LIPOPROTEIN"/>
    <property type="match status" value="1"/>
</dbReference>
<gene>
    <name evidence="2" type="ORF">BZG02_11620</name>
</gene>
<dbReference type="OrthoDB" id="678784at2"/>
<sequence>MNKVLLFLFCCTFTFFVSCKENKNNKPKLNKDQFINMLIDIHIIDGTLDAQNIYRSGDNFRPSYYYNSIFQKYDITREQFDSCVAFYSNDTKNFTQIYDVIIDSLNRLETKYRIEVKNKKLEQDTVNLWAKKQHWIITAKDKNKVDFAIPISQKGIYTIKTSIKIFEDDQTDNPKIEAYFWKKDTLGDEHKISFMPQPITKDSKLNTYEISLTYPDSSYTELRGNLFAGENDLVEFTQHFEIKDILIFNPEIRPDSIQVMKEIKEEEDMKSLRQR</sequence>
<feature type="domain" description="DUF4296" evidence="1">
    <location>
        <begin position="29"/>
        <end position="110"/>
    </location>
</feature>
<dbReference type="Proteomes" id="UP000233535">
    <property type="component" value="Unassembled WGS sequence"/>
</dbReference>
<dbReference type="AlphaFoldDB" id="A0A2N3HXP1"/>
<organism evidence="2 3">
    <name type="scientific">Labilibaculum filiforme</name>
    <dbReference type="NCBI Taxonomy" id="1940526"/>
    <lineage>
        <taxon>Bacteria</taxon>
        <taxon>Pseudomonadati</taxon>
        <taxon>Bacteroidota</taxon>
        <taxon>Bacteroidia</taxon>
        <taxon>Marinilabiliales</taxon>
        <taxon>Marinifilaceae</taxon>
        <taxon>Labilibaculum</taxon>
    </lineage>
</organism>
<dbReference type="Pfam" id="PF14129">
    <property type="entry name" value="DUF4296"/>
    <property type="match status" value="1"/>
</dbReference>
<dbReference type="RefSeq" id="WP_101261609.1">
    <property type="nucleotide sequence ID" value="NZ_MVDD01000007.1"/>
</dbReference>
<protein>
    <recommendedName>
        <fullName evidence="1">DUF4296 domain-containing protein</fullName>
    </recommendedName>
</protein>
<evidence type="ECO:0000313" key="2">
    <source>
        <dbReference type="EMBL" id="PKQ62836.1"/>
    </source>
</evidence>
<evidence type="ECO:0000259" key="1">
    <source>
        <dbReference type="Pfam" id="PF14129"/>
    </source>
</evidence>
<proteinExistence type="predicted"/>
<keyword evidence="3" id="KW-1185">Reference proteome</keyword>
<dbReference type="InterPro" id="IPR025381">
    <property type="entry name" value="DUF4296"/>
</dbReference>
<name>A0A2N3HXP1_9BACT</name>
<reference evidence="2 3" key="1">
    <citation type="journal article" date="2017" name="Front. Microbiol.">
        <title>Labilibaculum manganireducens gen. nov., sp. nov. and Labilibaculum filiforme sp. nov., Novel Bacteroidetes Isolated from Subsurface Sediments of the Baltic Sea.</title>
        <authorList>
            <person name="Vandieken V."/>
            <person name="Marshall I.P."/>
            <person name="Niemann H."/>
            <person name="Engelen B."/>
            <person name="Cypionka H."/>
        </authorList>
    </citation>
    <scope>NUCLEOTIDE SEQUENCE [LARGE SCALE GENOMIC DNA]</scope>
    <source>
        <strain evidence="2 3">59.16B</strain>
    </source>
</reference>
<accession>A0A2N3HXP1</accession>
<dbReference type="EMBL" id="MVDD01000007">
    <property type="protein sequence ID" value="PKQ62836.1"/>
    <property type="molecule type" value="Genomic_DNA"/>
</dbReference>
<comment type="caution">
    <text evidence="2">The sequence shown here is derived from an EMBL/GenBank/DDBJ whole genome shotgun (WGS) entry which is preliminary data.</text>
</comment>
<evidence type="ECO:0000313" key="3">
    <source>
        <dbReference type="Proteomes" id="UP000233535"/>
    </source>
</evidence>